<organism evidence="1 2">
    <name type="scientific">Leifsonia xyli subsp. xyli (strain CTCB07)</name>
    <dbReference type="NCBI Taxonomy" id="281090"/>
    <lineage>
        <taxon>Bacteria</taxon>
        <taxon>Bacillati</taxon>
        <taxon>Actinomycetota</taxon>
        <taxon>Actinomycetes</taxon>
        <taxon>Micrococcales</taxon>
        <taxon>Microbacteriaceae</taxon>
        <taxon>Leifsonia</taxon>
    </lineage>
</organism>
<dbReference type="AlphaFoldDB" id="Q6AGW8"/>
<dbReference type="KEGG" id="lxx:Lxx03670"/>
<protein>
    <submittedName>
        <fullName evidence="1">Uncharacterized protein</fullName>
    </submittedName>
</protein>
<gene>
    <name evidence="1" type="ordered locus">Lxx03670</name>
</gene>
<accession>Q6AGW8</accession>
<dbReference type="Proteomes" id="UP000001306">
    <property type="component" value="Chromosome"/>
</dbReference>
<dbReference type="HOGENOM" id="CLU_3412646_0_0_11"/>
<evidence type="ECO:0000313" key="2">
    <source>
        <dbReference type="Proteomes" id="UP000001306"/>
    </source>
</evidence>
<evidence type="ECO:0000313" key="1">
    <source>
        <dbReference type="EMBL" id="AAT88377.1"/>
    </source>
</evidence>
<dbReference type="EMBL" id="AE016822">
    <property type="protein sequence ID" value="AAT88377.1"/>
    <property type="molecule type" value="Genomic_DNA"/>
</dbReference>
<reference evidence="1 2" key="1">
    <citation type="journal article" date="2004" name="Mol. Plant Microbe Interact.">
        <title>The genome sequence of the Gram-positive sugarcane pathogen Leifsonia xyli subsp. xyli.</title>
        <authorList>
            <person name="Monteiro-Vitorello C.B."/>
            <person name="Camargo L.E.A."/>
            <person name="Van Sluys M.A."/>
            <person name="Kitajima J.P."/>
            <person name="Truffi D."/>
            <person name="do Amaral A.M."/>
            <person name="Harakava R."/>
            <person name="de Oliveira J.C.F."/>
            <person name="Wood D."/>
            <person name="de Oliveira M.C."/>
            <person name="Miyaki C.Y."/>
            <person name="Takita M.A."/>
            <person name="da Silva A.C.R."/>
            <person name="Furlan L.R."/>
            <person name="Carraro D.M."/>
            <person name="Camarotte G."/>
            <person name="Almeida N.F. Jr."/>
            <person name="Carrer H."/>
            <person name="Coutinho L.L."/>
            <person name="El-Dorry H.A."/>
            <person name="Ferro M.I.T."/>
            <person name="Gagliardi P.R."/>
            <person name="Giglioti E."/>
            <person name="Goldman M.H.S."/>
            <person name="Goldman G.H."/>
            <person name="Kimura E.T."/>
            <person name="Ferro E.S."/>
            <person name="Kuramae E.E."/>
            <person name="Lemos E.G.M."/>
            <person name="Lemos M.V.F."/>
            <person name="Mauro S.M.Z."/>
            <person name="Machado M.A."/>
            <person name="Marino C.L."/>
            <person name="Menck C.F."/>
            <person name="Nunes L.R."/>
            <person name="Oliveira R.C."/>
            <person name="Pereira G.G."/>
            <person name="Siqueira W."/>
            <person name="de Souza A.A."/>
            <person name="Tsai S.M."/>
            <person name="Zanca A.S."/>
            <person name="Simpson A.J.G."/>
            <person name="Brumbley S.M."/>
            <person name="Setubal J.C."/>
        </authorList>
    </citation>
    <scope>NUCLEOTIDE SEQUENCE [LARGE SCALE GENOMIC DNA]</scope>
    <source>
        <strain evidence="1 2">CTCB07</strain>
    </source>
</reference>
<proteinExistence type="predicted"/>
<sequence length="28" mass="3119">MEASHRGALNYNEARLKKDGVVMSLTVQ</sequence>
<keyword evidence="2" id="KW-1185">Reference proteome</keyword>
<name>Q6AGW8_LEIXX</name>